<keyword evidence="4" id="KW-1185">Reference proteome</keyword>
<feature type="transmembrane region" description="Helical" evidence="1">
    <location>
        <begin position="21"/>
        <end position="46"/>
    </location>
</feature>
<organism evidence="3 4">
    <name type="scientific">Prosthecochloris aestuarii (strain DSM 271 / SK 413)</name>
    <dbReference type="NCBI Taxonomy" id="290512"/>
    <lineage>
        <taxon>Bacteria</taxon>
        <taxon>Pseudomonadati</taxon>
        <taxon>Chlorobiota</taxon>
        <taxon>Chlorobiia</taxon>
        <taxon>Chlorobiales</taxon>
        <taxon>Chlorobiaceae</taxon>
        <taxon>Prosthecochloris</taxon>
    </lineage>
</organism>
<feature type="transmembrane region" description="Helical" evidence="1">
    <location>
        <begin position="279"/>
        <end position="303"/>
    </location>
</feature>
<keyword evidence="1" id="KW-0812">Transmembrane</keyword>
<feature type="transmembrane region" description="Helical" evidence="1">
    <location>
        <begin position="110"/>
        <end position="130"/>
    </location>
</feature>
<evidence type="ECO:0000313" key="4">
    <source>
        <dbReference type="Proteomes" id="UP000002725"/>
    </source>
</evidence>
<dbReference type="EMBL" id="CP001108">
    <property type="protein sequence ID" value="ACF45416.1"/>
    <property type="molecule type" value="Genomic_DNA"/>
</dbReference>
<dbReference type="HOGENOM" id="CLU_865580_0_0_10"/>
<accession>B4S4G8</accession>
<evidence type="ECO:0000256" key="1">
    <source>
        <dbReference type="SAM" id="Phobius"/>
    </source>
</evidence>
<dbReference type="KEGG" id="paa:Paes_0359"/>
<dbReference type="MEROPS" id="G05.A04"/>
<dbReference type="InterPro" id="IPR003675">
    <property type="entry name" value="Rce1/LyrA-like_dom"/>
</dbReference>
<feature type="transmembrane region" description="Helical" evidence="1">
    <location>
        <begin position="211"/>
        <end position="241"/>
    </location>
</feature>
<reference evidence="3" key="1">
    <citation type="submission" date="2008-06" db="EMBL/GenBank/DDBJ databases">
        <title>Complete sequence of chromosome of Prosthecochloris aestuarii DSM 271.</title>
        <authorList>
            <consortium name="US DOE Joint Genome Institute"/>
            <person name="Lucas S."/>
            <person name="Copeland A."/>
            <person name="Lapidus A."/>
            <person name="Glavina del Rio T."/>
            <person name="Dalin E."/>
            <person name="Tice H."/>
            <person name="Bruce D."/>
            <person name="Goodwin L."/>
            <person name="Pitluck S."/>
            <person name="Schmutz J."/>
            <person name="Larimer F."/>
            <person name="Land M."/>
            <person name="Hauser L."/>
            <person name="Kyrpides N."/>
            <person name="Anderson I."/>
            <person name="Liu Z."/>
            <person name="Li T."/>
            <person name="Zhao F."/>
            <person name="Overmann J."/>
            <person name="Bryant D.A."/>
            <person name="Richardson P."/>
        </authorList>
    </citation>
    <scope>NUCLEOTIDE SEQUENCE [LARGE SCALE GENOMIC DNA]</scope>
    <source>
        <strain evidence="3">DSM 271</strain>
    </source>
</reference>
<dbReference type="STRING" id="290512.Paes_0359"/>
<sequence>MASNNIKTAPEYTKQFSPSFVVTNLVVLVMFVLYPFTGSILMALVAPGQVAAGREGWMNDDLIMSVRAVQVAGQVLVLVLPVLFLVRFQTGSRALLSRENRVFIGITSSFNIRAVLLALAAVVLIQPFLLTMMELLSMALASMGEEGRKLLEEQQQLEAFLLYLTSWNNPFEFLLVLCVIAIVPAFCEEFFFRGYIQNSYVTALSPFRGILLTGIVFGLFHMSLFNLLPLMLMGWFLGYVYYRTASLWVPAAVHFANNALSLFMLQFQRQMPVSERSVGFFLLGSWSWWLVVVASLMLLLIVARRFHGLTAGAGDVVFQEG</sequence>
<evidence type="ECO:0000259" key="2">
    <source>
        <dbReference type="Pfam" id="PF02517"/>
    </source>
</evidence>
<dbReference type="eggNOG" id="COG1266">
    <property type="taxonomic scope" value="Bacteria"/>
</dbReference>
<feature type="transmembrane region" description="Helical" evidence="1">
    <location>
        <begin position="66"/>
        <end position="89"/>
    </location>
</feature>
<keyword evidence="1" id="KW-0472">Membrane</keyword>
<proteinExistence type="predicted"/>
<protein>
    <submittedName>
        <fullName evidence="3">Abortive infection protein</fullName>
    </submittedName>
</protein>
<feature type="domain" description="CAAX prenyl protease 2/Lysostaphin resistance protein A-like" evidence="2">
    <location>
        <begin position="172"/>
        <end position="260"/>
    </location>
</feature>
<evidence type="ECO:0000313" key="3">
    <source>
        <dbReference type="EMBL" id="ACF45416.1"/>
    </source>
</evidence>
<dbReference type="RefSeq" id="WP_012504953.1">
    <property type="nucleotide sequence ID" value="NC_011059.1"/>
</dbReference>
<gene>
    <name evidence="3" type="ordered locus">Paes_0359</name>
</gene>
<keyword evidence="1" id="KW-1133">Transmembrane helix</keyword>
<dbReference type="Proteomes" id="UP000002725">
    <property type="component" value="Chromosome"/>
</dbReference>
<name>B4S4G8_PROA2</name>
<dbReference type="AlphaFoldDB" id="B4S4G8"/>
<feature type="transmembrane region" description="Helical" evidence="1">
    <location>
        <begin position="173"/>
        <end position="191"/>
    </location>
</feature>
<dbReference type="GO" id="GO:0004175">
    <property type="term" value="F:endopeptidase activity"/>
    <property type="evidence" value="ECO:0007669"/>
    <property type="project" value="UniProtKB-ARBA"/>
</dbReference>
<dbReference type="InterPro" id="IPR052710">
    <property type="entry name" value="CAAX_protease"/>
</dbReference>
<feature type="transmembrane region" description="Helical" evidence="1">
    <location>
        <begin position="247"/>
        <end position="267"/>
    </location>
</feature>
<dbReference type="GO" id="GO:0080120">
    <property type="term" value="P:CAAX-box protein maturation"/>
    <property type="evidence" value="ECO:0007669"/>
    <property type="project" value="UniProtKB-ARBA"/>
</dbReference>
<dbReference type="PANTHER" id="PTHR36435:SF1">
    <property type="entry name" value="CAAX AMINO TERMINAL PROTEASE FAMILY PROTEIN"/>
    <property type="match status" value="1"/>
</dbReference>
<dbReference type="Pfam" id="PF02517">
    <property type="entry name" value="Rce1-like"/>
    <property type="match status" value="1"/>
</dbReference>
<dbReference type="PANTHER" id="PTHR36435">
    <property type="entry name" value="SLR1288 PROTEIN"/>
    <property type="match status" value="1"/>
</dbReference>